<reference evidence="2" key="1">
    <citation type="submission" date="2010-08" db="EMBL/GenBank/DDBJ databases">
        <authorList>
            <consortium name="Caenorhabditis japonica Sequencing Consortium"/>
            <person name="Wilson R.K."/>
        </authorList>
    </citation>
    <scope>NUCLEOTIDE SEQUENCE [LARGE SCALE GENOMIC DNA]</scope>
    <source>
        <strain evidence="2">DF5081</strain>
    </source>
</reference>
<organism evidence="1 2">
    <name type="scientific">Caenorhabditis japonica</name>
    <dbReference type="NCBI Taxonomy" id="281687"/>
    <lineage>
        <taxon>Eukaryota</taxon>
        <taxon>Metazoa</taxon>
        <taxon>Ecdysozoa</taxon>
        <taxon>Nematoda</taxon>
        <taxon>Chromadorea</taxon>
        <taxon>Rhabditida</taxon>
        <taxon>Rhabditina</taxon>
        <taxon>Rhabditomorpha</taxon>
        <taxon>Rhabditoidea</taxon>
        <taxon>Rhabditidae</taxon>
        <taxon>Peloderinae</taxon>
        <taxon>Caenorhabditis</taxon>
    </lineage>
</organism>
<name>A0A8R1E6J6_CAEJA</name>
<reference evidence="1" key="2">
    <citation type="submission" date="2022-06" db="UniProtKB">
        <authorList>
            <consortium name="EnsemblMetazoa"/>
        </authorList>
    </citation>
    <scope>IDENTIFICATION</scope>
    <source>
        <strain evidence="1">DF5081</strain>
    </source>
</reference>
<keyword evidence="2" id="KW-1185">Reference proteome</keyword>
<evidence type="ECO:0000313" key="1">
    <source>
        <dbReference type="EnsemblMetazoa" id="CJA24120.1"/>
    </source>
</evidence>
<protein>
    <submittedName>
        <fullName evidence="1">Uncharacterized protein</fullName>
    </submittedName>
</protein>
<accession>A0A8R1E6J6</accession>
<dbReference type="Proteomes" id="UP000005237">
    <property type="component" value="Unassembled WGS sequence"/>
</dbReference>
<dbReference type="EnsemblMetazoa" id="CJA24120.1">
    <property type="protein sequence ID" value="CJA24120.1"/>
    <property type="gene ID" value="WBGene00179692"/>
</dbReference>
<sequence>MNPIKKDLQSLHTVTQKCLQDLLRLAESFQSGHINYQDTLRLSMIHTYVFLYVASLILDKIYELDRSEKEDEKEQDHTKSN</sequence>
<evidence type="ECO:0000313" key="2">
    <source>
        <dbReference type="Proteomes" id="UP000005237"/>
    </source>
</evidence>
<dbReference type="AlphaFoldDB" id="A0A8R1E6J6"/>
<proteinExistence type="predicted"/>